<evidence type="ECO:0000313" key="4">
    <source>
        <dbReference type="EMBL" id="GAD95764.1"/>
    </source>
</evidence>
<dbReference type="Gene3D" id="3.40.50.720">
    <property type="entry name" value="NAD(P)-binding Rossmann-like Domain"/>
    <property type="match status" value="1"/>
</dbReference>
<dbReference type="SUPFAM" id="SSF51735">
    <property type="entry name" value="NAD(P)-binding Rossmann-fold domains"/>
    <property type="match status" value="1"/>
</dbReference>
<name>V5FED2_BYSSN</name>
<organism evidence="4 5">
    <name type="scientific">Byssochlamys spectabilis (strain No. 5 / NBRC 109023)</name>
    <name type="common">Paecilomyces variotii</name>
    <dbReference type="NCBI Taxonomy" id="1356009"/>
    <lineage>
        <taxon>Eukaryota</taxon>
        <taxon>Fungi</taxon>
        <taxon>Dikarya</taxon>
        <taxon>Ascomycota</taxon>
        <taxon>Pezizomycotina</taxon>
        <taxon>Eurotiomycetes</taxon>
        <taxon>Eurotiomycetidae</taxon>
        <taxon>Eurotiales</taxon>
        <taxon>Thermoascaceae</taxon>
        <taxon>Paecilomyces</taxon>
    </lineage>
</organism>
<comment type="caution">
    <text evidence="4">The sequence shown here is derived from an EMBL/GenBank/DDBJ whole genome shotgun (WGS) entry which is preliminary data.</text>
</comment>
<keyword evidence="1" id="KW-0560">Oxidoreductase</keyword>
<keyword evidence="5" id="KW-1185">Reference proteome</keyword>
<accession>V5FED2</accession>
<dbReference type="GO" id="GO:0016853">
    <property type="term" value="F:isomerase activity"/>
    <property type="evidence" value="ECO:0007669"/>
    <property type="project" value="UniProtKB-KW"/>
</dbReference>
<dbReference type="InterPro" id="IPR036291">
    <property type="entry name" value="NAD(P)-bd_dom_sf"/>
</dbReference>
<dbReference type="OrthoDB" id="2735536at2759"/>
<dbReference type="InterPro" id="IPR050425">
    <property type="entry name" value="NAD(P)_dehydrat-like"/>
</dbReference>
<comment type="similarity">
    <text evidence="2">Belongs to the NAD(P)-dependent epimerase/dehydratase family. Dihydroflavonol-4-reductase subfamily.</text>
</comment>
<evidence type="ECO:0000256" key="2">
    <source>
        <dbReference type="ARBA" id="ARBA00023445"/>
    </source>
</evidence>
<feature type="domain" description="NAD-dependent epimerase/dehydratase" evidence="3">
    <location>
        <begin position="9"/>
        <end position="262"/>
    </location>
</feature>
<evidence type="ECO:0000259" key="3">
    <source>
        <dbReference type="Pfam" id="PF01370"/>
    </source>
</evidence>
<dbReference type="eggNOG" id="KOG1502">
    <property type="taxonomic scope" value="Eukaryota"/>
</dbReference>
<gene>
    <name evidence="4" type="ORF">PVAR5_4410</name>
</gene>
<evidence type="ECO:0000313" key="5">
    <source>
        <dbReference type="Proteomes" id="UP000018001"/>
    </source>
</evidence>
<reference evidence="5" key="1">
    <citation type="journal article" date="2014" name="Genome Announc.">
        <title>Draft genome sequence of the formaldehyde-resistant fungus Byssochlamys spectabilis No. 5 (anamorph Paecilomyces variotii No. 5) (NBRC109023).</title>
        <authorList>
            <person name="Oka T."/>
            <person name="Ekino K."/>
            <person name="Fukuda K."/>
            <person name="Nomura Y."/>
        </authorList>
    </citation>
    <scope>NUCLEOTIDE SEQUENCE [LARGE SCALE GENOMIC DNA]</scope>
    <source>
        <strain evidence="5">No. 5 / NBRC 109023</strain>
    </source>
</reference>
<dbReference type="InterPro" id="IPR001509">
    <property type="entry name" value="Epimerase_deHydtase"/>
</dbReference>
<keyword evidence="4" id="KW-0413">Isomerase</keyword>
<dbReference type="AlphaFoldDB" id="V5FED2"/>
<dbReference type="Proteomes" id="UP000018001">
    <property type="component" value="Unassembled WGS sequence"/>
</dbReference>
<sequence length="342" mass="37191">MSRENPSCVLVTGATGFLGAHVVDNLLARGISVRGAARSMEKAQAMKDARPQYASKLDFVQIGDIAQLGVFGDAIDGIDAVIHTASPLRYDTTDSEKELVLPAINGVKSILAAASKPGSKVTRLVLTSSFAAVVDISKTPGSEFTYTASHWNPITYEEATAPGVDPVVAYRGSKKYAELEAWDFVQRENPGFDLVTLCPPMVFGPMVHPVNKVSEINESNSTLWTVASGADPLPPARVPAWVDVRDLAEAHVQALLTPEAGGRRYIPASPEQYSYELAADIIKDNFEWARGRVTTNYRSCKPSVTYRLDGETVSRELGVEYRNFRGAVVDFVKQVRENIEGK</sequence>
<dbReference type="InParanoid" id="V5FED2"/>
<dbReference type="EMBL" id="BAUL01000137">
    <property type="protein sequence ID" value="GAD95764.1"/>
    <property type="molecule type" value="Genomic_DNA"/>
</dbReference>
<dbReference type="HOGENOM" id="CLU_007383_9_2_1"/>
<dbReference type="PANTHER" id="PTHR10366:SF579">
    <property type="entry name" value="3-BETA HYDROXYSTEROID DEHYDROGENASE_ISOMERASE FAMILY PROTEIN (AFU_ORTHOLOGUE AFUA_3G02250)"/>
    <property type="match status" value="1"/>
</dbReference>
<evidence type="ECO:0000256" key="1">
    <source>
        <dbReference type="ARBA" id="ARBA00023002"/>
    </source>
</evidence>
<dbReference type="GO" id="GO:0016616">
    <property type="term" value="F:oxidoreductase activity, acting on the CH-OH group of donors, NAD or NADP as acceptor"/>
    <property type="evidence" value="ECO:0007669"/>
    <property type="project" value="TreeGrafter"/>
</dbReference>
<dbReference type="CDD" id="cd05227">
    <property type="entry name" value="AR_SDR_e"/>
    <property type="match status" value="1"/>
</dbReference>
<proteinExistence type="inferred from homology"/>
<dbReference type="PANTHER" id="PTHR10366">
    <property type="entry name" value="NAD DEPENDENT EPIMERASE/DEHYDRATASE"/>
    <property type="match status" value="1"/>
</dbReference>
<dbReference type="Pfam" id="PF01370">
    <property type="entry name" value="Epimerase"/>
    <property type="match status" value="1"/>
</dbReference>
<protein>
    <submittedName>
        <fullName evidence="4">3-beta hydroxysteroid dehydrogenase/isomerase family protein</fullName>
    </submittedName>
</protein>